<accession>A0A9E4TRM7</accession>
<gene>
    <name evidence="4" type="ORF">JAY77_04110</name>
</gene>
<dbReference type="EMBL" id="JAEPCR010000011">
    <property type="protein sequence ID" value="MCG7977320.1"/>
    <property type="molecule type" value="Genomic_DNA"/>
</dbReference>
<dbReference type="Proteomes" id="UP000886674">
    <property type="component" value="Unassembled WGS sequence"/>
</dbReference>
<dbReference type="InterPro" id="IPR013424">
    <property type="entry name" value="Ice-binding_C"/>
</dbReference>
<evidence type="ECO:0000313" key="4">
    <source>
        <dbReference type="EMBL" id="MCG7977320.1"/>
    </source>
</evidence>
<protein>
    <submittedName>
        <fullName evidence="4">PEP-CTERM sorting domain-containing protein</fullName>
    </submittedName>
</protein>
<feature type="region of interest" description="Disordered" evidence="1">
    <location>
        <begin position="135"/>
        <end position="155"/>
    </location>
</feature>
<sequence>MQLKWMAVALLGAITTHSHATLIFNDGSTHQISSPIFEDVRLENGSDLDIIHGGSIHTPADQPAVIASIGGASTITLSGDAMVTGGIDYLSWGSDEDAVIVNDTAQIVGLGEKFSGHGRGAVSGSRRVEVNGNARLEGADNGTQGGHAIDNTSSGAQLASVHGGEVIGGVGGQTGGNGIHGRIDNIHLDMSGGIVRGGDAGSQGGHGITTTFGIISGTISGGMISGGNGASGGNAIQSQDGGSILDISGGIFQGGSGGLYGGDAINSIGFHSSTISGGYFDAGSGVLDDGWLLHLSGIGHWGITGGLFGYNNIGNGFGIFNNATVDIHGWDLQLTDNLLTGYLLDGNWIEAPVSLAYNEFAPLGNLNIFNHQNVRVPEPGSLMLLAIGLAGIWGAKRKKAGGAPM</sequence>
<evidence type="ECO:0000259" key="3">
    <source>
        <dbReference type="Pfam" id="PF07589"/>
    </source>
</evidence>
<dbReference type="AlphaFoldDB" id="A0A9E4TRM7"/>
<keyword evidence="2" id="KW-0732">Signal</keyword>
<comment type="caution">
    <text evidence="4">The sequence shown here is derived from an EMBL/GenBank/DDBJ whole genome shotgun (WGS) entry which is preliminary data.</text>
</comment>
<evidence type="ECO:0000256" key="2">
    <source>
        <dbReference type="SAM" id="SignalP"/>
    </source>
</evidence>
<dbReference type="NCBIfam" id="TIGR02595">
    <property type="entry name" value="PEP_CTERM"/>
    <property type="match status" value="1"/>
</dbReference>
<feature type="domain" description="Ice-binding protein C-terminal" evidence="3">
    <location>
        <begin position="376"/>
        <end position="398"/>
    </location>
</feature>
<evidence type="ECO:0000256" key="1">
    <source>
        <dbReference type="SAM" id="MobiDB-lite"/>
    </source>
</evidence>
<feature type="signal peptide" evidence="2">
    <location>
        <begin position="1"/>
        <end position="20"/>
    </location>
</feature>
<name>A0A9E4TRM7_9GAMM</name>
<organism evidence="4 5">
    <name type="scientific">Candidatus Thiodiazotropha taylori</name>
    <dbReference type="NCBI Taxonomy" id="2792791"/>
    <lineage>
        <taxon>Bacteria</taxon>
        <taxon>Pseudomonadati</taxon>
        <taxon>Pseudomonadota</taxon>
        <taxon>Gammaproteobacteria</taxon>
        <taxon>Chromatiales</taxon>
        <taxon>Sedimenticolaceae</taxon>
        <taxon>Candidatus Thiodiazotropha</taxon>
    </lineage>
</organism>
<proteinExistence type="predicted"/>
<feature type="chain" id="PRO_5038352770" evidence="2">
    <location>
        <begin position="21"/>
        <end position="405"/>
    </location>
</feature>
<reference evidence="4" key="1">
    <citation type="journal article" date="2021" name="Proc. Natl. Acad. Sci. U.S.A.">
        <title>Global biogeography of chemosynthetic symbionts reveals both localized and globally distributed symbiont groups. .</title>
        <authorList>
            <person name="Osvatic J.T."/>
            <person name="Wilkins L.G.E."/>
            <person name="Leibrecht L."/>
            <person name="Leray M."/>
            <person name="Zauner S."/>
            <person name="Polzin J."/>
            <person name="Camacho Y."/>
            <person name="Gros O."/>
            <person name="van Gils J.A."/>
            <person name="Eisen J.A."/>
            <person name="Petersen J.M."/>
            <person name="Yuen B."/>
        </authorList>
    </citation>
    <scope>NUCLEOTIDE SEQUENCE</scope>
    <source>
        <strain evidence="4">MAGclacostrist055</strain>
    </source>
</reference>
<evidence type="ECO:0000313" key="5">
    <source>
        <dbReference type="Proteomes" id="UP000886674"/>
    </source>
</evidence>
<dbReference type="Pfam" id="PF07589">
    <property type="entry name" value="PEP-CTERM"/>
    <property type="match status" value="1"/>
</dbReference>